<reference evidence="3" key="1">
    <citation type="submission" date="2021-10" db="EMBL/GenBank/DDBJ databases">
        <authorList>
            <person name="Piombo E."/>
        </authorList>
    </citation>
    <scope>NUCLEOTIDE SEQUENCE</scope>
</reference>
<dbReference type="Gene3D" id="3.40.640.10">
    <property type="entry name" value="Type I PLP-dependent aspartate aminotransferase-like (Major domain)"/>
    <property type="match status" value="1"/>
</dbReference>
<comment type="caution">
    <text evidence="3">The sequence shown here is derived from an EMBL/GenBank/DDBJ whole genome shotgun (WGS) entry which is preliminary data.</text>
</comment>
<dbReference type="InterPro" id="IPR015422">
    <property type="entry name" value="PyrdxlP-dep_Trfase_small"/>
</dbReference>
<evidence type="ECO:0000259" key="2">
    <source>
        <dbReference type="Pfam" id="PF00155"/>
    </source>
</evidence>
<dbReference type="InterPro" id="IPR050478">
    <property type="entry name" value="Ethylene_sulfur-biosynth"/>
</dbReference>
<dbReference type="OrthoDB" id="7042322at2759"/>
<dbReference type="Proteomes" id="UP000775872">
    <property type="component" value="Unassembled WGS sequence"/>
</dbReference>
<sequence length="436" mass="48945">MIQDFPPSARASATLNQGPAWDLMEKVKLRPKYDVQERPQGMINLSGAVNNLMQDWMSIYARDKLQFQPEALAYGPLSGSQGLLNAAAGFFNRFFDPIDPVSIGHVLAANGVTSLINMMAWTLCDEGDGILYTTPNFYMLDLDLTIRNNITLLPVSTTSLRDPFRSGELVEALDAAVHEHSKMKFRMLFLCNPSNPQGRCYSRRTLDTLASWCARRQMHLVVDEIYAMSTFQSESEAGLAPFTSILSVCSRQNVHCLYGLSKDFNMGGVRMAFLVSRNAQVLAAAAKLTWFTWLPVMSDRFITMFLSQQDTVEEYLVTYRSRLAEAYRRAAMALQTCQIPYEPANAGLFVFIDLSAWLQYFVGSALNTGPMLSPELRLCEYLIDHDIFLNAGEFAGCERAGRFRLVFTQDPNATELGISRIQAALDRLMEKPVAYQ</sequence>
<dbReference type="EMBL" id="CABFOC020000050">
    <property type="protein sequence ID" value="CAH0054460.1"/>
    <property type="molecule type" value="Genomic_DNA"/>
</dbReference>
<keyword evidence="1" id="KW-0663">Pyridoxal phosphate</keyword>
<dbReference type="AlphaFoldDB" id="A0A9P0ENZ5"/>
<protein>
    <recommendedName>
        <fullName evidence="2">Aminotransferase class I/classII large domain-containing protein</fullName>
    </recommendedName>
</protein>
<dbReference type="GO" id="GO:0008483">
    <property type="term" value="F:transaminase activity"/>
    <property type="evidence" value="ECO:0007669"/>
    <property type="project" value="TreeGrafter"/>
</dbReference>
<evidence type="ECO:0000313" key="3">
    <source>
        <dbReference type="EMBL" id="CAH0054460.1"/>
    </source>
</evidence>
<dbReference type="PANTHER" id="PTHR43795">
    <property type="entry name" value="BIFUNCTIONAL ASPARTATE AMINOTRANSFERASE AND GLUTAMATE/ASPARTATE-PREPHENATE AMINOTRANSFERASE-RELATED"/>
    <property type="match status" value="1"/>
</dbReference>
<dbReference type="Pfam" id="PF00155">
    <property type="entry name" value="Aminotran_1_2"/>
    <property type="match status" value="1"/>
</dbReference>
<dbReference type="GO" id="GO:0006520">
    <property type="term" value="P:amino acid metabolic process"/>
    <property type="evidence" value="ECO:0007669"/>
    <property type="project" value="TreeGrafter"/>
</dbReference>
<dbReference type="PANTHER" id="PTHR43795:SF39">
    <property type="entry name" value="AMINOTRANSFERASE CLASS I_CLASSII DOMAIN-CONTAINING PROTEIN"/>
    <property type="match status" value="1"/>
</dbReference>
<dbReference type="Gene3D" id="3.90.1150.10">
    <property type="entry name" value="Aspartate Aminotransferase, domain 1"/>
    <property type="match status" value="1"/>
</dbReference>
<dbReference type="CDD" id="cd00609">
    <property type="entry name" value="AAT_like"/>
    <property type="match status" value="1"/>
</dbReference>
<dbReference type="PRINTS" id="PR00753">
    <property type="entry name" value="ACCSYNTHASE"/>
</dbReference>
<accession>A0A9P0ENZ5</accession>
<name>A0A9P0ENZ5_9HYPO</name>
<organism evidence="3 4">
    <name type="scientific">Clonostachys solani</name>
    <dbReference type="NCBI Taxonomy" id="160281"/>
    <lineage>
        <taxon>Eukaryota</taxon>
        <taxon>Fungi</taxon>
        <taxon>Dikarya</taxon>
        <taxon>Ascomycota</taxon>
        <taxon>Pezizomycotina</taxon>
        <taxon>Sordariomycetes</taxon>
        <taxon>Hypocreomycetidae</taxon>
        <taxon>Hypocreales</taxon>
        <taxon>Bionectriaceae</taxon>
        <taxon>Clonostachys</taxon>
    </lineage>
</organism>
<evidence type="ECO:0000313" key="4">
    <source>
        <dbReference type="Proteomes" id="UP000775872"/>
    </source>
</evidence>
<dbReference type="SUPFAM" id="SSF53383">
    <property type="entry name" value="PLP-dependent transferases"/>
    <property type="match status" value="1"/>
</dbReference>
<dbReference type="InterPro" id="IPR015421">
    <property type="entry name" value="PyrdxlP-dep_Trfase_major"/>
</dbReference>
<keyword evidence="4" id="KW-1185">Reference proteome</keyword>
<proteinExistence type="predicted"/>
<feature type="domain" description="Aminotransferase class I/classII large" evidence="2">
    <location>
        <begin position="65"/>
        <end position="412"/>
    </location>
</feature>
<dbReference type="GO" id="GO:0030170">
    <property type="term" value="F:pyridoxal phosphate binding"/>
    <property type="evidence" value="ECO:0007669"/>
    <property type="project" value="InterPro"/>
</dbReference>
<dbReference type="InterPro" id="IPR004839">
    <property type="entry name" value="Aminotransferase_I/II_large"/>
</dbReference>
<dbReference type="InterPro" id="IPR015424">
    <property type="entry name" value="PyrdxlP-dep_Trfase"/>
</dbReference>
<evidence type="ECO:0000256" key="1">
    <source>
        <dbReference type="ARBA" id="ARBA00022898"/>
    </source>
</evidence>
<gene>
    <name evidence="3" type="ORF">CSOL1703_00016529</name>
</gene>